<accession>A0A3N2D1Q4</accession>
<keyword evidence="4" id="KW-0804">Transcription</keyword>
<dbReference type="Pfam" id="PF03466">
    <property type="entry name" value="LysR_substrate"/>
    <property type="match status" value="1"/>
</dbReference>
<feature type="region of interest" description="Disordered" evidence="5">
    <location>
        <begin position="210"/>
        <end position="254"/>
    </location>
</feature>
<evidence type="ECO:0000256" key="2">
    <source>
        <dbReference type="ARBA" id="ARBA00023015"/>
    </source>
</evidence>
<dbReference type="EMBL" id="RKHQ01000002">
    <property type="protein sequence ID" value="ROR93681.1"/>
    <property type="molecule type" value="Genomic_DNA"/>
</dbReference>
<dbReference type="InterPro" id="IPR005119">
    <property type="entry name" value="LysR_subst-bd"/>
</dbReference>
<reference evidence="7 8" key="1">
    <citation type="submission" date="2018-11" db="EMBL/GenBank/DDBJ databases">
        <title>Sequencing the genomes of 1000 actinobacteria strains.</title>
        <authorList>
            <person name="Klenk H.-P."/>
        </authorList>
    </citation>
    <scope>NUCLEOTIDE SEQUENCE [LARGE SCALE GENOMIC DNA]</scope>
    <source>
        <strain evidence="7 8">DSM 13521</strain>
    </source>
</reference>
<evidence type="ECO:0000313" key="7">
    <source>
        <dbReference type="EMBL" id="ROR93681.1"/>
    </source>
</evidence>
<feature type="domain" description="LysR substrate-binding" evidence="6">
    <location>
        <begin position="5"/>
        <end position="197"/>
    </location>
</feature>
<dbReference type="Gene3D" id="3.40.190.10">
    <property type="entry name" value="Periplasmic binding protein-like II"/>
    <property type="match status" value="2"/>
</dbReference>
<dbReference type="GO" id="GO:0003677">
    <property type="term" value="F:DNA binding"/>
    <property type="evidence" value="ECO:0007669"/>
    <property type="project" value="UniProtKB-KW"/>
</dbReference>
<dbReference type="Proteomes" id="UP000275356">
    <property type="component" value="Unassembled WGS sequence"/>
</dbReference>
<keyword evidence="8" id="KW-1185">Reference proteome</keyword>
<evidence type="ECO:0000256" key="5">
    <source>
        <dbReference type="SAM" id="MobiDB-lite"/>
    </source>
</evidence>
<comment type="caution">
    <text evidence="7">The sequence shown here is derived from an EMBL/GenBank/DDBJ whole genome shotgun (WGS) entry which is preliminary data.</text>
</comment>
<dbReference type="RefSeq" id="WP_123740605.1">
    <property type="nucleotide sequence ID" value="NZ_RKHQ01000002.1"/>
</dbReference>
<organism evidence="7 8">
    <name type="scientific">Salana multivorans</name>
    <dbReference type="NCBI Taxonomy" id="120377"/>
    <lineage>
        <taxon>Bacteria</taxon>
        <taxon>Bacillati</taxon>
        <taxon>Actinomycetota</taxon>
        <taxon>Actinomycetes</taxon>
        <taxon>Micrococcales</taxon>
        <taxon>Beutenbergiaceae</taxon>
        <taxon>Salana</taxon>
    </lineage>
</organism>
<evidence type="ECO:0000256" key="4">
    <source>
        <dbReference type="ARBA" id="ARBA00023163"/>
    </source>
</evidence>
<evidence type="ECO:0000259" key="6">
    <source>
        <dbReference type="Pfam" id="PF03466"/>
    </source>
</evidence>
<dbReference type="GO" id="GO:0003700">
    <property type="term" value="F:DNA-binding transcription factor activity"/>
    <property type="evidence" value="ECO:0007669"/>
    <property type="project" value="TreeGrafter"/>
</dbReference>
<proteinExistence type="inferred from homology"/>
<gene>
    <name evidence="7" type="ORF">EDD28_3103</name>
</gene>
<feature type="compositionally biased region" description="Polar residues" evidence="5">
    <location>
        <begin position="210"/>
        <end position="226"/>
    </location>
</feature>
<dbReference type="AlphaFoldDB" id="A0A3N2D1Q4"/>
<dbReference type="OrthoDB" id="3388207at2"/>
<dbReference type="GO" id="GO:0032993">
    <property type="term" value="C:protein-DNA complex"/>
    <property type="evidence" value="ECO:0007669"/>
    <property type="project" value="TreeGrafter"/>
</dbReference>
<sequence>MSEDEAGPRLRLGVVPGVNPGRWADTWRGRHRDVPLDLLPLDAARAEDALLAGEVDAAFLRLPLRSPDLVRIPLWTEETVVAMSRESELTLLDSLAPTDLVGETLVVPVDDVLHWADAPGEPFAGLRPLTTADALDLVAHEAGVCVLPKAIARELHRRDVELRPLVADAASGDDGPAVPASQIALAWLPLETGEPAALVEQLIGIVRGRTVNSTRGKTPAPSTSTGSQQQRTPARTARPRLASARGRQPGRRKR</sequence>
<evidence type="ECO:0000256" key="3">
    <source>
        <dbReference type="ARBA" id="ARBA00023125"/>
    </source>
</evidence>
<dbReference type="SUPFAM" id="SSF53850">
    <property type="entry name" value="Periplasmic binding protein-like II"/>
    <property type="match status" value="1"/>
</dbReference>
<evidence type="ECO:0000256" key="1">
    <source>
        <dbReference type="ARBA" id="ARBA00009437"/>
    </source>
</evidence>
<keyword evidence="2" id="KW-0805">Transcription regulation</keyword>
<keyword evidence="3" id="KW-0238">DNA-binding</keyword>
<dbReference type="CDD" id="cd05466">
    <property type="entry name" value="PBP2_LTTR_substrate"/>
    <property type="match status" value="1"/>
</dbReference>
<dbReference type="PANTHER" id="PTHR30346:SF0">
    <property type="entry name" value="HCA OPERON TRANSCRIPTIONAL ACTIVATOR HCAR"/>
    <property type="match status" value="1"/>
</dbReference>
<dbReference type="PANTHER" id="PTHR30346">
    <property type="entry name" value="TRANSCRIPTIONAL DUAL REGULATOR HCAR-RELATED"/>
    <property type="match status" value="1"/>
</dbReference>
<feature type="compositionally biased region" description="Low complexity" evidence="5">
    <location>
        <begin position="227"/>
        <end position="245"/>
    </location>
</feature>
<name>A0A3N2D1Q4_9MICO</name>
<evidence type="ECO:0000313" key="8">
    <source>
        <dbReference type="Proteomes" id="UP000275356"/>
    </source>
</evidence>
<protein>
    <submittedName>
        <fullName evidence="7">LysR substrate binding domain-containing protein</fullName>
    </submittedName>
</protein>
<comment type="similarity">
    <text evidence="1">Belongs to the LysR transcriptional regulatory family.</text>
</comment>